<dbReference type="Pfam" id="PF13510">
    <property type="entry name" value="Fer2_4"/>
    <property type="match status" value="1"/>
</dbReference>
<dbReference type="Pfam" id="PF12831">
    <property type="entry name" value="FAD_oxidored"/>
    <property type="match status" value="1"/>
</dbReference>
<dbReference type="RefSeq" id="WP_037909268.1">
    <property type="nucleotide sequence ID" value="NZ_JEMU01000011.1"/>
</dbReference>
<dbReference type="GO" id="GO:0046653">
    <property type="term" value="P:tetrahydrofolate metabolic process"/>
    <property type="evidence" value="ECO:0007669"/>
    <property type="project" value="InterPro"/>
</dbReference>
<dbReference type="InterPro" id="IPR006222">
    <property type="entry name" value="GCVT_N"/>
</dbReference>
<dbReference type="EMBL" id="JEMU01000011">
    <property type="protein sequence ID" value="KAJ02485.1"/>
    <property type="molecule type" value="Genomic_DNA"/>
</dbReference>
<dbReference type="InterPro" id="IPR006277">
    <property type="entry name" value="Sarcosine_oxidase_asu"/>
</dbReference>
<evidence type="ECO:0000259" key="5">
    <source>
        <dbReference type="Pfam" id="PF17806"/>
    </source>
</evidence>
<protein>
    <submittedName>
        <fullName evidence="6">Sarcosine oxidase subunit alpha</fullName>
    </submittedName>
</protein>
<keyword evidence="2" id="KW-0560">Oxidoreductase</keyword>
<dbReference type="eggNOG" id="COG0404">
    <property type="taxonomic scope" value="Bacteria"/>
</dbReference>
<dbReference type="InterPro" id="IPR027266">
    <property type="entry name" value="TrmE/GcvT-like"/>
</dbReference>
<dbReference type="AlphaFoldDB" id="A0A061STA9"/>
<dbReference type="PANTHER" id="PTHR43757:SF2">
    <property type="entry name" value="AMINOMETHYLTRANSFERASE, MITOCHONDRIAL"/>
    <property type="match status" value="1"/>
</dbReference>
<gene>
    <name evidence="6" type="ORF">PM02_13470</name>
</gene>
<dbReference type="STRING" id="83219.PM02_13470"/>
<dbReference type="Gene3D" id="3.30.1360.120">
    <property type="entry name" value="Probable tRNA modification gtpase trme, domain 1"/>
    <property type="match status" value="1"/>
</dbReference>
<dbReference type="InterPro" id="IPR041117">
    <property type="entry name" value="SoxA_A3"/>
</dbReference>
<dbReference type="GO" id="GO:0008115">
    <property type="term" value="F:sarcosine oxidase activity"/>
    <property type="evidence" value="ECO:0007669"/>
    <property type="project" value="InterPro"/>
</dbReference>
<proteinExistence type="inferred from homology"/>
<name>A0A061STA9_9RHOB</name>
<dbReference type="PANTHER" id="PTHR43757">
    <property type="entry name" value="AMINOMETHYLTRANSFERASE"/>
    <property type="match status" value="1"/>
</dbReference>
<dbReference type="Pfam" id="PF08669">
    <property type="entry name" value="GCV_T_C"/>
    <property type="match status" value="1"/>
</dbReference>
<feature type="domain" description="GCVT N-terminal" evidence="3">
    <location>
        <begin position="595"/>
        <end position="864"/>
    </location>
</feature>
<dbReference type="eggNOG" id="COG0446">
    <property type="taxonomic scope" value="Bacteria"/>
</dbReference>
<dbReference type="InterPro" id="IPR013977">
    <property type="entry name" value="GcvT_C"/>
</dbReference>
<keyword evidence="7" id="KW-1185">Reference proteome</keyword>
<dbReference type="SUPFAM" id="SSF51905">
    <property type="entry name" value="FAD/NAD(P)-binding domain"/>
    <property type="match status" value="1"/>
</dbReference>
<evidence type="ECO:0000256" key="1">
    <source>
        <dbReference type="ARBA" id="ARBA00008609"/>
    </source>
</evidence>
<dbReference type="Pfam" id="PF17806">
    <property type="entry name" value="SO_alpha_A3"/>
    <property type="match status" value="1"/>
</dbReference>
<feature type="domain" description="Aminomethyltransferase C-terminal" evidence="4">
    <location>
        <begin position="884"/>
        <end position="970"/>
    </location>
</feature>
<dbReference type="Gene3D" id="3.10.20.440">
    <property type="entry name" value="2Fe-2S iron-sulphur cluster binding domain, sarcosine oxidase, alpha subunit, N-terminal domain"/>
    <property type="match status" value="1"/>
</dbReference>
<dbReference type="NCBIfam" id="TIGR01372">
    <property type="entry name" value="soxA"/>
    <property type="match status" value="1"/>
</dbReference>
<sequence>MRIDGKGLIDRSKPLSFSFDGKSYRGFVGDTVASALLANEVKLMGRSFKYHRPRGALTAGSEEPNALITVGKGAQQDPNVRATVQELYEGLVTRSQNAWPSLDFDVMAINDLAAPFLGAGFYYKTFMWPKKFWEAVYEPIIRNAAGLGALGGATNEDDYERAYSYCDLLVIGAGPTGLMAALTAARSGADVILADEDAIMGGRLNAETGKIGQQPGAAWAAEVLAELGAMDNVRLMTRTTVTGAYDGGMYGALERVNHHTGKRGGGAPMETFWRISTKQAILAAGAIERPVAFRNNDRPGIMTASAVRSYLNRWGVSPGKSVTVFGNNDDAHRTAHDLSAAGVRVAALIDSRHDAVIEGADFPVYTGAQVCNSGGRKELESITIRTTSGEQSIQTDCLAMSGGWNPTVHLTCHMNGRPTWRPDIQAFVPTEGMIPDMTVAGACNGTFSTHGCLQDGLEAAKSALAALGKKPADVALPSAEDAPYTLSPLWAVAGKGRAWLDFQNDVSVKDVKQAATENFRSVEHMKRYTTQGMATDQGKNSNVGALAVLADATGRGIPETGTTTFRPPYSPVAIAAMGAGAQGKGFAPQRFTTSHKASLRMNAPMIEAGLWYRPSYFPKSGETNWRQSCDREVGYVRNAVGVCDVSTLGKIDIQGPDAAALLDFCYTNMFSTLKEGRVRYGLMLREDGYVMDDGTCARLGENHYVMTTTTAAAGLVMRHLDFVTQCLHPEWQVSFTSVTEQWAQFAVAGPKSRELLNRLLDPEVDNENWPFMACGPVKVCGVNGRLFRISFSGEHAYEIAVPARYGAALFDLLVERANQMGGGAYGMEALNVLRIEKGFLTHAEIEGRATAFDIGMQGMMSQKKDFVGKTMAARPGLVDEDRPQLVGLKPVGAVKKLTAGAQLYPQGADAVANNLEGHISSVGFSPDVGTYIGMGFLKRGRDRMGEVIRMVDHVRGLETDVEVCNTVFVDQEGERVRG</sequence>
<reference evidence="6 7" key="1">
    <citation type="journal article" date="2014" name="Genome Announc.">
        <title>Draft Genome Sequences of Two Isolates of the Roseobacter Group, Sulfitobacter sp. Strains 3SOLIMAR09 and 1FIGIMAR09, from Harbors of Mallorca Island (Mediterranean Sea).</title>
        <authorList>
            <person name="Mas-Llado M."/>
            <person name="Pina-Villalonga J.M."/>
            <person name="Brunet-Galmes I."/>
            <person name="Nogales B."/>
            <person name="Bosch R."/>
        </authorList>
    </citation>
    <scope>NUCLEOTIDE SEQUENCE [LARGE SCALE GENOMIC DNA]</scope>
    <source>
        <strain evidence="6 7">1FIGIMAR09</strain>
    </source>
</reference>
<dbReference type="InterPro" id="IPR028896">
    <property type="entry name" value="GcvT/YgfZ/DmdA"/>
</dbReference>
<dbReference type="InterPro" id="IPR029043">
    <property type="entry name" value="GcvT/YgfZ_C"/>
</dbReference>
<comment type="similarity">
    <text evidence="1">Belongs to the GcvT family.</text>
</comment>
<dbReference type="PRINTS" id="PR00469">
    <property type="entry name" value="PNDRDTASEII"/>
</dbReference>
<organism evidence="6 7">
    <name type="scientific">Sulfitobacter mediterraneus</name>
    <dbReference type="NCBI Taxonomy" id="83219"/>
    <lineage>
        <taxon>Bacteria</taxon>
        <taxon>Pseudomonadati</taxon>
        <taxon>Pseudomonadota</taxon>
        <taxon>Alphaproteobacteria</taxon>
        <taxon>Rhodobacterales</taxon>
        <taxon>Roseobacteraceae</taxon>
        <taxon>Sulfitobacter</taxon>
    </lineage>
</organism>
<evidence type="ECO:0000259" key="3">
    <source>
        <dbReference type="Pfam" id="PF01571"/>
    </source>
</evidence>
<accession>A0A061STA9</accession>
<dbReference type="Proteomes" id="UP000027337">
    <property type="component" value="Unassembled WGS sequence"/>
</dbReference>
<evidence type="ECO:0000259" key="4">
    <source>
        <dbReference type="Pfam" id="PF08669"/>
    </source>
</evidence>
<evidence type="ECO:0000256" key="2">
    <source>
        <dbReference type="ARBA" id="ARBA00023002"/>
    </source>
</evidence>
<dbReference type="PRINTS" id="PR00368">
    <property type="entry name" value="FADPNR"/>
</dbReference>
<dbReference type="SUPFAM" id="SSF103025">
    <property type="entry name" value="Folate-binding domain"/>
    <property type="match status" value="1"/>
</dbReference>
<dbReference type="PIRSF" id="PIRSF037980">
    <property type="entry name" value="SoxA"/>
    <property type="match status" value="1"/>
</dbReference>
<dbReference type="Gene3D" id="3.50.50.60">
    <property type="entry name" value="FAD/NAD(P)-binding domain"/>
    <property type="match status" value="1"/>
</dbReference>
<evidence type="ECO:0000313" key="7">
    <source>
        <dbReference type="Proteomes" id="UP000027337"/>
    </source>
</evidence>
<dbReference type="InterPro" id="IPR036188">
    <property type="entry name" value="FAD/NAD-bd_sf"/>
</dbReference>
<comment type="caution">
    <text evidence="6">The sequence shown here is derived from an EMBL/GenBank/DDBJ whole genome shotgun (WGS) entry which is preliminary data.</text>
</comment>
<evidence type="ECO:0000313" key="6">
    <source>
        <dbReference type="EMBL" id="KAJ02485.1"/>
    </source>
</evidence>
<dbReference type="InterPro" id="IPR042204">
    <property type="entry name" value="2Fe-2S-bd_N"/>
</dbReference>
<dbReference type="Pfam" id="PF01571">
    <property type="entry name" value="GCV_T"/>
    <property type="match status" value="1"/>
</dbReference>
<feature type="domain" description="SoxA A3" evidence="5">
    <location>
        <begin position="495"/>
        <end position="580"/>
    </location>
</feature>
<dbReference type="SUPFAM" id="SSF101790">
    <property type="entry name" value="Aminomethyltransferase beta-barrel domain"/>
    <property type="match status" value="1"/>
</dbReference>